<comment type="caution">
    <text evidence="6">The sequence shown here is derived from an EMBL/GenBank/DDBJ whole genome shotgun (WGS) entry which is preliminary data.</text>
</comment>
<name>A0A1Q5PM43_9ACTO</name>
<dbReference type="GO" id="GO:0003700">
    <property type="term" value="F:DNA-binding transcription factor activity"/>
    <property type="evidence" value="ECO:0007669"/>
    <property type="project" value="InterPro"/>
</dbReference>
<keyword evidence="3" id="KW-0238">DNA-binding</keyword>
<accession>A0A1Q5PM43</accession>
<dbReference type="EMBL" id="MPDM01000006">
    <property type="protein sequence ID" value="OKL48119.1"/>
    <property type="molecule type" value="Genomic_DNA"/>
</dbReference>
<evidence type="ECO:0000256" key="3">
    <source>
        <dbReference type="ARBA" id="ARBA00023125"/>
    </source>
</evidence>
<dbReference type="InterPro" id="IPR000551">
    <property type="entry name" value="MerR-type_HTH_dom"/>
</dbReference>
<protein>
    <recommendedName>
        <fullName evidence="5">HTH merR-type domain-containing protein</fullName>
    </recommendedName>
</protein>
<keyword evidence="1" id="KW-0678">Repressor</keyword>
<evidence type="ECO:0000256" key="2">
    <source>
        <dbReference type="ARBA" id="ARBA00023015"/>
    </source>
</evidence>
<keyword evidence="2" id="KW-0805">Transcription regulation</keyword>
<dbReference type="SUPFAM" id="SSF46955">
    <property type="entry name" value="Putative DNA-binding domain"/>
    <property type="match status" value="1"/>
</dbReference>
<dbReference type="InterPro" id="IPR047057">
    <property type="entry name" value="MerR_fam"/>
</dbReference>
<evidence type="ECO:0000313" key="6">
    <source>
        <dbReference type="EMBL" id="OKL48119.1"/>
    </source>
</evidence>
<keyword evidence="4" id="KW-0804">Transcription</keyword>
<dbReference type="RefSeq" id="WP_075361888.1">
    <property type="nucleotide sequence ID" value="NZ_MPDM01000006.1"/>
</dbReference>
<evidence type="ECO:0000313" key="7">
    <source>
        <dbReference type="Proteomes" id="UP000186465"/>
    </source>
</evidence>
<dbReference type="GO" id="GO:0003677">
    <property type="term" value="F:DNA binding"/>
    <property type="evidence" value="ECO:0007669"/>
    <property type="project" value="UniProtKB-KW"/>
</dbReference>
<dbReference type="OrthoDB" id="9800334at2"/>
<feature type="domain" description="HTH merR-type" evidence="5">
    <location>
        <begin position="17"/>
        <end position="84"/>
    </location>
</feature>
<dbReference type="Proteomes" id="UP000186465">
    <property type="component" value="Unassembled WGS sequence"/>
</dbReference>
<dbReference type="Gene3D" id="1.10.1660.10">
    <property type="match status" value="1"/>
</dbReference>
<reference evidence="7" key="1">
    <citation type="submission" date="2016-11" db="EMBL/GenBank/DDBJ databases">
        <title>Actinomyces gypaetusis sp. nov. isolated from Gypaetus barbatus in Qinghai Tibet Plateau China.</title>
        <authorList>
            <person name="Meng X."/>
        </authorList>
    </citation>
    <scope>NUCLEOTIDE SEQUENCE [LARGE SCALE GENOMIC DNA]</scope>
    <source>
        <strain evidence="7">DSM 15383</strain>
    </source>
</reference>
<proteinExistence type="predicted"/>
<gene>
    <name evidence="6" type="ORF">BM477_06590</name>
</gene>
<dbReference type="PROSITE" id="PS50937">
    <property type="entry name" value="HTH_MERR_2"/>
    <property type="match status" value="1"/>
</dbReference>
<dbReference type="PANTHER" id="PTHR30204">
    <property type="entry name" value="REDOX-CYCLING DRUG-SENSING TRANSCRIPTIONAL ACTIVATOR SOXR"/>
    <property type="match status" value="1"/>
</dbReference>
<organism evidence="6 7">
    <name type="scientific">Boudabousia marimammalium</name>
    <dbReference type="NCBI Taxonomy" id="156892"/>
    <lineage>
        <taxon>Bacteria</taxon>
        <taxon>Bacillati</taxon>
        <taxon>Actinomycetota</taxon>
        <taxon>Actinomycetes</taxon>
        <taxon>Actinomycetales</taxon>
        <taxon>Actinomycetaceae</taxon>
        <taxon>Boudabousia</taxon>
    </lineage>
</organism>
<sequence length="300" mass="32450">MPRIQLHGIDYLDAPVSIAAAAKAVGSTPATLRTWERRYGIGPSLRSSGSVRKYTAADILTLRRMKELREQGVNPADAAKHALAETSSAATVTAVGNDFPADLAIAATNADLNTIRLLIARQIYSHGLVRTYCDYVEPAVLQLANRTTGDVPGQDPYSLVRRVVMEAARDVSDQSQPLGVNPPQALVVTGANRYLAGHVSGAALRWNGIDVRVISKSGHDVIDSILTHLEHRPVDVVVLIDEENHPAELIEQLLGRGSNVICVGKNPPPILNSQVLWMRTLRAVLSEVQDILSVKRVSCE</sequence>
<dbReference type="InterPro" id="IPR009061">
    <property type="entry name" value="DNA-bd_dom_put_sf"/>
</dbReference>
<keyword evidence="7" id="KW-1185">Reference proteome</keyword>
<dbReference type="Pfam" id="PF13411">
    <property type="entry name" value="MerR_1"/>
    <property type="match status" value="1"/>
</dbReference>
<evidence type="ECO:0000256" key="1">
    <source>
        <dbReference type="ARBA" id="ARBA00022491"/>
    </source>
</evidence>
<dbReference type="PANTHER" id="PTHR30204:SF69">
    <property type="entry name" value="MERR-FAMILY TRANSCRIPTIONAL REGULATOR"/>
    <property type="match status" value="1"/>
</dbReference>
<dbReference type="STRING" id="156892.BM477_06590"/>
<evidence type="ECO:0000259" key="5">
    <source>
        <dbReference type="PROSITE" id="PS50937"/>
    </source>
</evidence>
<dbReference type="SMART" id="SM00422">
    <property type="entry name" value="HTH_MERR"/>
    <property type="match status" value="1"/>
</dbReference>
<evidence type="ECO:0000256" key="4">
    <source>
        <dbReference type="ARBA" id="ARBA00023163"/>
    </source>
</evidence>
<dbReference type="AlphaFoldDB" id="A0A1Q5PM43"/>